<gene>
    <name evidence="2" type="ORF">V5O48_013925</name>
</gene>
<evidence type="ECO:0000313" key="3">
    <source>
        <dbReference type="Proteomes" id="UP001465976"/>
    </source>
</evidence>
<dbReference type="EMBL" id="JBAHYK010001424">
    <property type="protein sequence ID" value="KAL0568064.1"/>
    <property type="molecule type" value="Genomic_DNA"/>
</dbReference>
<evidence type="ECO:0000313" key="2">
    <source>
        <dbReference type="EMBL" id="KAL0568064.1"/>
    </source>
</evidence>
<dbReference type="Gene3D" id="3.60.130.30">
    <property type="match status" value="1"/>
</dbReference>
<name>A0ABR3EYP5_9AGAR</name>
<organism evidence="2 3">
    <name type="scientific">Marasmius crinis-equi</name>
    <dbReference type="NCBI Taxonomy" id="585013"/>
    <lineage>
        <taxon>Eukaryota</taxon>
        <taxon>Fungi</taxon>
        <taxon>Dikarya</taxon>
        <taxon>Basidiomycota</taxon>
        <taxon>Agaricomycotina</taxon>
        <taxon>Agaricomycetes</taxon>
        <taxon>Agaricomycetidae</taxon>
        <taxon>Agaricales</taxon>
        <taxon>Marasmiineae</taxon>
        <taxon>Marasmiaceae</taxon>
        <taxon>Marasmius</taxon>
    </lineage>
</organism>
<evidence type="ECO:0000256" key="1">
    <source>
        <dbReference type="SAM" id="MobiDB-lite"/>
    </source>
</evidence>
<dbReference type="Proteomes" id="UP001465976">
    <property type="component" value="Unassembled WGS sequence"/>
</dbReference>
<sequence>MCLGAGEQGDFYTRRLRNHKEFGGAWTKNVKNVVVPGLNASSILRQGQKRQANATPRQKDEEFIEKLRSYPNYRPKLNPFVSPLNNFAPRPSTTSEKPPPDFASLKDFLSPRPIPPPVKKVYVYDKTVPAATRKKNKKKIAYRNDRNDDRFKVQLAINDSRKKVAREKAAKTKKLARVLGQAVPDKQQKEEAMGKKKTNAGAWTGPKVEYDGHSYTISELKEMGVDEFEWDGKTTVVFRDENNVPIFVLGGFPDDTKWPVAVEKIRTLLAKLEMLLRFSRSRAHRRGVYLTISLGISFGGGQLHPGNFDQSTHNLPLLNELRADESMQQVARYMDHLMASYFPRLHALYTNILQQLQIDNPELEANFERCCFAALNINFGSAVTLRHTDFLNLLFGQCAVFPVGDYDYKCGGHLVLWDLKLAVQFPPGTVILLPSALLEHCNTAISSTESRTSVTCYSASGLFRWVTNGYMSDKEFTSRANQQMLSRWRSYRDDLWSIGLDILRDDF</sequence>
<protein>
    <submittedName>
        <fullName evidence="2">Uncharacterized protein</fullName>
    </submittedName>
</protein>
<comment type="caution">
    <text evidence="2">The sequence shown here is derived from an EMBL/GenBank/DDBJ whole genome shotgun (WGS) entry which is preliminary data.</text>
</comment>
<accession>A0ABR3EYP5</accession>
<reference evidence="2 3" key="1">
    <citation type="submission" date="2024-02" db="EMBL/GenBank/DDBJ databases">
        <title>A draft genome for the cacao thread blight pathogen Marasmius crinis-equi.</title>
        <authorList>
            <person name="Cohen S.P."/>
            <person name="Baruah I.K."/>
            <person name="Amoako-Attah I."/>
            <person name="Bukari Y."/>
            <person name="Meinhardt L.W."/>
            <person name="Bailey B.A."/>
        </authorList>
    </citation>
    <scope>NUCLEOTIDE SEQUENCE [LARGE SCALE GENOMIC DNA]</scope>
    <source>
        <strain evidence="2 3">GH-76</strain>
    </source>
</reference>
<proteinExistence type="predicted"/>
<feature type="region of interest" description="Disordered" evidence="1">
    <location>
        <begin position="81"/>
        <end position="103"/>
    </location>
</feature>
<keyword evidence="3" id="KW-1185">Reference proteome</keyword>